<dbReference type="SUPFAM" id="SSF47240">
    <property type="entry name" value="Ferritin-like"/>
    <property type="match status" value="1"/>
</dbReference>
<dbReference type="InterPro" id="IPR009078">
    <property type="entry name" value="Ferritin-like_SF"/>
</dbReference>
<dbReference type="PANTHER" id="PTHR23409:SF18">
    <property type="entry name" value="RIBONUCLEOSIDE-DIPHOSPHATE REDUCTASE SUBUNIT M2"/>
    <property type="match status" value="1"/>
</dbReference>
<dbReference type="Pfam" id="PF00268">
    <property type="entry name" value="Ribonuc_red_sm"/>
    <property type="match status" value="1"/>
</dbReference>
<dbReference type="Gene3D" id="1.10.620.20">
    <property type="entry name" value="Ribonucleotide Reductase, subunit A"/>
    <property type="match status" value="1"/>
</dbReference>
<protein>
    <submittedName>
        <fullName evidence="1">Ribonucleoside-diphosphate reductase small chain C</fullName>
    </submittedName>
</protein>
<evidence type="ECO:0000313" key="2">
    <source>
        <dbReference type="Proteomes" id="UP001604277"/>
    </source>
</evidence>
<name>A0ABD1WVB6_9LAMI</name>
<dbReference type="EMBL" id="JBFOLJ010000002">
    <property type="protein sequence ID" value="KAL2552573.1"/>
    <property type="molecule type" value="Genomic_DNA"/>
</dbReference>
<dbReference type="Proteomes" id="UP001604277">
    <property type="component" value="Unassembled WGS sequence"/>
</dbReference>
<comment type="caution">
    <text evidence="1">The sequence shown here is derived from an EMBL/GenBank/DDBJ whole genome shotgun (WGS) entry which is preliminary data.</text>
</comment>
<reference evidence="2" key="1">
    <citation type="submission" date="2024-07" db="EMBL/GenBank/DDBJ databases">
        <title>Two chromosome-level genome assemblies of Korean endemic species Abeliophyllum distichum and Forsythia ovata (Oleaceae).</title>
        <authorList>
            <person name="Jang H."/>
        </authorList>
    </citation>
    <scope>NUCLEOTIDE SEQUENCE [LARGE SCALE GENOMIC DNA]</scope>
</reference>
<dbReference type="InterPro" id="IPR012348">
    <property type="entry name" value="RNR-like"/>
</dbReference>
<dbReference type="AlphaFoldDB" id="A0ABD1WVB6"/>
<dbReference type="PANTHER" id="PTHR23409">
    <property type="entry name" value="RIBONUCLEOSIDE-DIPHOSPHATE REDUCTASE SMALL CHAIN"/>
    <property type="match status" value="1"/>
</dbReference>
<accession>A0ABD1WVB6</accession>
<gene>
    <name evidence="1" type="ORF">Fot_06192</name>
</gene>
<proteinExistence type="predicted"/>
<sequence>MHVRDSVNKAEASFWTAEEVDLSPEFRRWETLTADEWHFIKHVLAFFATSYVIVLENFAGRFTKEVQIAEARDSTVSRWLLRISTPRCIVFYSSRISKIRMRRISCFVQSRPSLAWKGRRIGRSTILAVQNPSART</sequence>
<organism evidence="1 2">
    <name type="scientific">Forsythia ovata</name>
    <dbReference type="NCBI Taxonomy" id="205694"/>
    <lineage>
        <taxon>Eukaryota</taxon>
        <taxon>Viridiplantae</taxon>
        <taxon>Streptophyta</taxon>
        <taxon>Embryophyta</taxon>
        <taxon>Tracheophyta</taxon>
        <taxon>Spermatophyta</taxon>
        <taxon>Magnoliopsida</taxon>
        <taxon>eudicotyledons</taxon>
        <taxon>Gunneridae</taxon>
        <taxon>Pentapetalae</taxon>
        <taxon>asterids</taxon>
        <taxon>lamiids</taxon>
        <taxon>Lamiales</taxon>
        <taxon>Oleaceae</taxon>
        <taxon>Forsythieae</taxon>
        <taxon>Forsythia</taxon>
    </lineage>
</organism>
<keyword evidence="2" id="KW-1185">Reference proteome</keyword>
<dbReference type="InterPro" id="IPR000358">
    <property type="entry name" value="RNR_small_fam"/>
</dbReference>
<evidence type="ECO:0000313" key="1">
    <source>
        <dbReference type="EMBL" id="KAL2552573.1"/>
    </source>
</evidence>